<dbReference type="Proteomes" id="UP000094463">
    <property type="component" value="Chromosome"/>
</dbReference>
<organism evidence="1 2">
    <name type="scientific">Salisediminibacterium beveridgei</name>
    <dbReference type="NCBI Taxonomy" id="632773"/>
    <lineage>
        <taxon>Bacteria</taxon>
        <taxon>Bacillati</taxon>
        <taxon>Bacillota</taxon>
        <taxon>Bacilli</taxon>
        <taxon>Bacillales</taxon>
        <taxon>Bacillaceae</taxon>
        <taxon>Salisediminibacterium</taxon>
    </lineage>
</organism>
<evidence type="ECO:0000313" key="2">
    <source>
        <dbReference type="Proteomes" id="UP000094463"/>
    </source>
</evidence>
<gene>
    <name evidence="1" type="ORF">BBEV_1334</name>
</gene>
<accession>A0A1D7QUL9</accession>
<dbReference type="EMBL" id="CP012502">
    <property type="protein sequence ID" value="AOM82697.1"/>
    <property type="molecule type" value="Genomic_DNA"/>
</dbReference>
<name>A0A1D7QUL9_9BACI</name>
<evidence type="ECO:0000313" key="1">
    <source>
        <dbReference type="EMBL" id="AOM82697.1"/>
    </source>
</evidence>
<sequence>MITKESANVRHSVVLCHILHVMKENANHHLHSPTIEELSSQTGYTEENILESMEFGHVPANTLLQ</sequence>
<protein>
    <submittedName>
        <fullName evidence="1">Uncharacterized protein</fullName>
    </submittedName>
</protein>
<dbReference type="AlphaFoldDB" id="A0A1D7QUL9"/>
<dbReference type="RefSeq" id="WP_069364758.1">
    <property type="nucleotide sequence ID" value="NZ_CP012502.1"/>
</dbReference>
<dbReference type="OrthoDB" id="2890371at2"/>
<reference evidence="1 2" key="1">
    <citation type="submission" date="2015-08" db="EMBL/GenBank/DDBJ databases">
        <title>The complete genome sequence of Bacillus beveridgei MLTeJB.</title>
        <authorList>
            <person name="Hanson T.E."/>
            <person name="Mesa C."/>
            <person name="Basesman S.M."/>
            <person name="Oremland R.S."/>
        </authorList>
    </citation>
    <scope>NUCLEOTIDE SEQUENCE [LARGE SCALE GENOMIC DNA]</scope>
    <source>
        <strain evidence="1 2">MLTeJB</strain>
    </source>
</reference>
<keyword evidence="2" id="KW-1185">Reference proteome</keyword>
<dbReference type="KEGG" id="bbev:BBEV_1334"/>
<proteinExistence type="predicted"/>